<evidence type="ECO:0000313" key="3">
    <source>
        <dbReference type="Proteomes" id="UP000190834"/>
    </source>
</evidence>
<dbReference type="GeneID" id="70582109"/>
<dbReference type="OrthoDB" id="5906338at2"/>
<name>A0A1T4LT47_VIBCI</name>
<dbReference type="Proteomes" id="UP000190834">
    <property type="component" value="Unassembled WGS sequence"/>
</dbReference>
<evidence type="ECO:0000313" key="2">
    <source>
        <dbReference type="EMBL" id="SJZ57786.1"/>
    </source>
</evidence>
<dbReference type="AlphaFoldDB" id="A0A1T4LT47"/>
<dbReference type="RefSeq" id="WP_078925112.1">
    <property type="nucleotide sequence ID" value="NZ_FUXB01000003.1"/>
</dbReference>
<feature type="chain" id="PRO_5012482008" evidence="1">
    <location>
        <begin position="22"/>
        <end position="112"/>
    </location>
</feature>
<keyword evidence="3" id="KW-1185">Reference proteome</keyword>
<gene>
    <name evidence="2" type="ORF">SAMN02745782_00729</name>
</gene>
<protein>
    <submittedName>
        <fullName evidence="2">Uncharacterized protein</fullName>
    </submittedName>
</protein>
<keyword evidence="1" id="KW-0732">Signal</keyword>
<reference evidence="3" key="1">
    <citation type="submission" date="2017-02" db="EMBL/GenBank/DDBJ databases">
        <authorList>
            <person name="Varghese N."/>
            <person name="Submissions S."/>
        </authorList>
    </citation>
    <scope>NUCLEOTIDE SEQUENCE [LARGE SCALE GENOMIC DNA]</scope>
    <source>
        <strain evidence="3">DSM 19608</strain>
    </source>
</reference>
<dbReference type="EMBL" id="FUXB01000003">
    <property type="protein sequence ID" value="SJZ57786.1"/>
    <property type="molecule type" value="Genomic_DNA"/>
</dbReference>
<accession>A0A1T4LT47</accession>
<dbReference type="STRING" id="1123491.SAMN02745782_00729"/>
<organism evidence="2 3">
    <name type="scientific">Vibrio cincinnatiensis DSM 19608</name>
    <dbReference type="NCBI Taxonomy" id="1123491"/>
    <lineage>
        <taxon>Bacteria</taxon>
        <taxon>Pseudomonadati</taxon>
        <taxon>Pseudomonadota</taxon>
        <taxon>Gammaproteobacteria</taxon>
        <taxon>Vibrionales</taxon>
        <taxon>Vibrionaceae</taxon>
        <taxon>Vibrio</taxon>
    </lineage>
</organism>
<proteinExistence type="predicted"/>
<feature type="signal peptide" evidence="1">
    <location>
        <begin position="1"/>
        <end position="21"/>
    </location>
</feature>
<sequence>MDKQSILVGLILSAMVMPVFADDAEHNPTANKIKHQLIKSLKKNQFALSGYCDVFLYMRHITDNQAEVRKITSTGSSNQCREIKRHIKIGKRYPYQQPEYIIRIQIEEKHLW</sequence>
<evidence type="ECO:0000256" key="1">
    <source>
        <dbReference type="SAM" id="SignalP"/>
    </source>
</evidence>